<organism evidence="1 2">
    <name type="scientific">Zalaria obscura</name>
    <dbReference type="NCBI Taxonomy" id="2024903"/>
    <lineage>
        <taxon>Eukaryota</taxon>
        <taxon>Fungi</taxon>
        <taxon>Dikarya</taxon>
        <taxon>Ascomycota</taxon>
        <taxon>Pezizomycotina</taxon>
        <taxon>Dothideomycetes</taxon>
        <taxon>Dothideomycetidae</taxon>
        <taxon>Dothideales</taxon>
        <taxon>Zalariaceae</taxon>
        <taxon>Zalaria</taxon>
    </lineage>
</organism>
<proteinExistence type="predicted"/>
<sequence length="273" mass="30911">MAIPSSPPPDFLEPPSSPPLPPVLQVPYSRKRHLSDYESLSSDPIFSEDASESDEHTGLKRKRHYRGPWWAHGGPAARLRRMERDGRNADSGVWMGSDATEESVEESRRIMNAQQTLQSDEEMEDSPELPDSHAGNARDLEFRDRDFDAEVEMHSDDMDDEDTLQEIYYTPKRDSSRLRAESAAREARNMPTAEQLANRIIFDCLENNNETIDLSNKQPHLPPTRTVEPSKYSRPQFAEQPSHRAIPSHRKADPPSRAEHRGQPAPMPALGAP</sequence>
<gene>
    <name evidence="1" type="ORF">M8818_005074</name>
</gene>
<dbReference type="EMBL" id="JAMKPW020000026">
    <property type="protein sequence ID" value="KAK8204634.1"/>
    <property type="molecule type" value="Genomic_DNA"/>
</dbReference>
<dbReference type="Proteomes" id="UP001320706">
    <property type="component" value="Unassembled WGS sequence"/>
</dbReference>
<evidence type="ECO:0000313" key="2">
    <source>
        <dbReference type="Proteomes" id="UP001320706"/>
    </source>
</evidence>
<keyword evidence="2" id="KW-1185">Reference proteome</keyword>
<evidence type="ECO:0000313" key="1">
    <source>
        <dbReference type="EMBL" id="KAK8204634.1"/>
    </source>
</evidence>
<name>A0ACC3S9Z9_9PEZI</name>
<reference evidence="1" key="1">
    <citation type="submission" date="2024-02" db="EMBL/GenBank/DDBJ databases">
        <title>Metagenome Assembled Genome of Zalaria obscura JY119.</title>
        <authorList>
            <person name="Vighnesh L."/>
            <person name="Jagadeeshwari U."/>
            <person name="Venkata Ramana C."/>
            <person name="Sasikala C."/>
        </authorList>
    </citation>
    <scope>NUCLEOTIDE SEQUENCE</scope>
    <source>
        <strain evidence="1">JY119</strain>
    </source>
</reference>
<accession>A0ACC3S9Z9</accession>
<protein>
    <submittedName>
        <fullName evidence="1">Uncharacterized protein</fullName>
    </submittedName>
</protein>
<comment type="caution">
    <text evidence="1">The sequence shown here is derived from an EMBL/GenBank/DDBJ whole genome shotgun (WGS) entry which is preliminary data.</text>
</comment>